<evidence type="ECO:0000256" key="5">
    <source>
        <dbReference type="ARBA" id="ARBA00023136"/>
    </source>
</evidence>
<keyword evidence="5 6" id="KW-0472">Membrane</keyword>
<evidence type="ECO:0000256" key="3">
    <source>
        <dbReference type="ARBA" id="ARBA00022692"/>
    </source>
</evidence>
<feature type="transmembrane region" description="Helical" evidence="6">
    <location>
        <begin position="206"/>
        <end position="227"/>
    </location>
</feature>
<dbReference type="AlphaFoldDB" id="A0A239H073"/>
<evidence type="ECO:0000256" key="6">
    <source>
        <dbReference type="SAM" id="Phobius"/>
    </source>
</evidence>
<reference evidence="8" key="1">
    <citation type="submission" date="2017-06" db="EMBL/GenBank/DDBJ databases">
        <authorList>
            <person name="Varghese N."/>
            <person name="Submissions S."/>
        </authorList>
    </citation>
    <scope>NUCLEOTIDE SEQUENCE [LARGE SCALE GENOMIC DNA]</scope>
    <source>
        <strain evidence="8">DSM 44485</strain>
    </source>
</reference>
<evidence type="ECO:0000256" key="2">
    <source>
        <dbReference type="ARBA" id="ARBA00005268"/>
    </source>
</evidence>
<evidence type="ECO:0000256" key="1">
    <source>
        <dbReference type="ARBA" id="ARBA00004141"/>
    </source>
</evidence>
<keyword evidence="4 6" id="KW-1133">Transmembrane helix</keyword>
<evidence type="ECO:0000313" key="8">
    <source>
        <dbReference type="Proteomes" id="UP000198420"/>
    </source>
</evidence>
<dbReference type="PANTHER" id="PTHR30028:SF0">
    <property type="entry name" value="PROTEIN ALUMINUM SENSITIVE 3"/>
    <property type="match status" value="1"/>
</dbReference>
<feature type="transmembrane region" description="Helical" evidence="6">
    <location>
        <begin position="20"/>
        <end position="45"/>
    </location>
</feature>
<keyword evidence="8" id="KW-1185">Reference proteome</keyword>
<evidence type="ECO:0000256" key="4">
    <source>
        <dbReference type="ARBA" id="ARBA00022989"/>
    </source>
</evidence>
<sequence>MPYAARMTQHVWAVSSGASLLPVNLVLAVAVAVLLAVAVAVCHFGQLGHARAVLLAGLRAAVQLSAVSLGIGVVVRHVPLLALFVVLMFAVAVRTSGRRLTKGPTWWWTALPIAAGVVPIMTLLLVAGLLPPRGISVIPVAGILIGGALTATYLSGRRALDELAQRFGEVEAAMALGLLDREARLLVARDKAATALVPAIDQTRTVGLVTLPGAFVGMMLGGASPIAAGAVQLFVLIALLAIEAIATLLTLELVARGIFLDH</sequence>
<organism evidence="7 8">
    <name type="scientific">Actinomadura mexicana</name>
    <dbReference type="NCBI Taxonomy" id="134959"/>
    <lineage>
        <taxon>Bacteria</taxon>
        <taxon>Bacillati</taxon>
        <taxon>Actinomycetota</taxon>
        <taxon>Actinomycetes</taxon>
        <taxon>Streptosporangiales</taxon>
        <taxon>Thermomonosporaceae</taxon>
        <taxon>Actinomadura</taxon>
    </lineage>
</organism>
<dbReference type="Proteomes" id="UP000198420">
    <property type="component" value="Unassembled WGS sequence"/>
</dbReference>
<evidence type="ECO:0000313" key="7">
    <source>
        <dbReference type="EMBL" id="SNS74193.1"/>
    </source>
</evidence>
<comment type="similarity">
    <text evidence="2">Belongs to the UPF0014 family.</text>
</comment>
<gene>
    <name evidence="7" type="ORF">SAMN06265355_12721</name>
</gene>
<feature type="transmembrane region" description="Helical" evidence="6">
    <location>
        <begin position="136"/>
        <end position="156"/>
    </location>
</feature>
<feature type="transmembrane region" description="Helical" evidence="6">
    <location>
        <begin position="105"/>
        <end position="130"/>
    </location>
</feature>
<dbReference type="GO" id="GO:0005886">
    <property type="term" value="C:plasma membrane"/>
    <property type="evidence" value="ECO:0007669"/>
    <property type="project" value="TreeGrafter"/>
</dbReference>
<dbReference type="Pfam" id="PF03649">
    <property type="entry name" value="UPF0014"/>
    <property type="match status" value="1"/>
</dbReference>
<name>A0A239H073_9ACTN</name>
<dbReference type="InterPro" id="IPR005226">
    <property type="entry name" value="UPF0014_fam"/>
</dbReference>
<keyword evidence="3 6" id="KW-0812">Transmembrane</keyword>
<feature type="transmembrane region" description="Helical" evidence="6">
    <location>
        <begin position="77"/>
        <end position="93"/>
    </location>
</feature>
<dbReference type="PANTHER" id="PTHR30028">
    <property type="entry name" value="UPF0014 INNER MEMBRANE PROTEIN YBBM-RELATED"/>
    <property type="match status" value="1"/>
</dbReference>
<protein>
    <submittedName>
        <fullName evidence="7">Putative ABC transport system permease protein</fullName>
    </submittedName>
</protein>
<dbReference type="EMBL" id="FZNP01000027">
    <property type="protein sequence ID" value="SNS74193.1"/>
    <property type="molecule type" value="Genomic_DNA"/>
</dbReference>
<comment type="subcellular location">
    <subcellularLocation>
        <location evidence="1">Membrane</location>
        <topology evidence="1">Multi-pass membrane protein</topology>
    </subcellularLocation>
</comment>
<proteinExistence type="inferred from homology"/>
<accession>A0A239H073</accession>
<feature type="transmembrane region" description="Helical" evidence="6">
    <location>
        <begin position="233"/>
        <end position="255"/>
    </location>
</feature>